<dbReference type="InterPro" id="IPR052155">
    <property type="entry name" value="Biofilm_reg_signaling"/>
</dbReference>
<evidence type="ECO:0000256" key="1">
    <source>
        <dbReference type="SAM" id="Phobius"/>
    </source>
</evidence>
<keyword evidence="1" id="KW-1133">Transmembrane helix</keyword>
<dbReference type="SMART" id="SM00065">
    <property type="entry name" value="GAF"/>
    <property type="match status" value="2"/>
</dbReference>
<accession>A0A845U6X7</accession>
<reference evidence="4" key="1">
    <citation type="submission" date="2019-11" db="EMBL/GenBank/DDBJ databases">
        <title>Acidithiobacillus ferrianus sp. nov.: a facultatively anaerobic and extremely acidophilic chemolithoautotroph.</title>
        <authorList>
            <person name="Norris P.R."/>
            <person name="Falagan C."/>
            <person name="Moya-Beltran A."/>
            <person name="Castro M."/>
            <person name="Quatrini R."/>
            <person name="Johnson D.B."/>
        </authorList>
    </citation>
    <scope>NUCLEOTIDE SEQUENCE [LARGE SCALE GENOMIC DNA]</scope>
    <source>
        <strain evidence="4">MG</strain>
    </source>
</reference>
<dbReference type="EMBL" id="WNJL01000011">
    <property type="protein sequence ID" value="NDU41581.1"/>
    <property type="molecule type" value="Genomic_DNA"/>
</dbReference>
<evidence type="ECO:0000259" key="2">
    <source>
        <dbReference type="PROSITE" id="PS50883"/>
    </source>
</evidence>
<dbReference type="SMART" id="SM00267">
    <property type="entry name" value="GGDEF"/>
    <property type="match status" value="1"/>
</dbReference>
<dbReference type="SUPFAM" id="SSF141868">
    <property type="entry name" value="EAL domain-like"/>
    <property type="match status" value="1"/>
</dbReference>
<dbReference type="InterPro" id="IPR043128">
    <property type="entry name" value="Rev_trsase/Diguanyl_cyclase"/>
</dbReference>
<dbReference type="SMART" id="SM00052">
    <property type="entry name" value="EAL"/>
    <property type="match status" value="1"/>
</dbReference>
<dbReference type="InterPro" id="IPR029787">
    <property type="entry name" value="Nucleotide_cyclase"/>
</dbReference>
<dbReference type="Pfam" id="PF00990">
    <property type="entry name" value="GGDEF"/>
    <property type="match status" value="1"/>
</dbReference>
<dbReference type="InterPro" id="IPR003018">
    <property type="entry name" value="GAF"/>
</dbReference>
<dbReference type="InterPro" id="IPR001633">
    <property type="entry name" value="EAL_dom"/>
</dbReference>
<evidence type="ECO:0000259" key="3">
    <source>
        <dbReference type="PROSITE" id="PS50887"/>
    </source>
</evidence>
<dbReference type="PROSITE" id="PS50883">
    <property type="entry name" value="EAL"/>
    <property type="match status" value="1"/>
</dbReference>
<dbReference type="CDD" id="cd01949">
    <property type="entry name" value="GGDEF"/>
    <property type="match status" value="1"/>
</dbReference>
<dbReference type="SUPFAM" id="SSF55073">
    <property type="entry name" value="Nucleotide cyclase"/>
    <property type="match status" value="1"/>
</dbReference>
<feature type="transmembrane region" description="Helical" evidence="1">
    <location>
        <begin position="142"/>
        <end position="163"/>
    </location>
</feature>
<dbReference type="Gene3D" id="3.30.70.270">
    <property type="match status" value="1"/>
</dbReference>
<dbReference type="PANTHER" id="PTHR44757:SF2">
    <property type="entry name" value="BIOFILM ARCHITECTURE MAINTENANCE PROTEIN MBAA"/>
    <property type="match status" value="1"/>
</dbReference>
<comment type="caution">
    <text evidence="4">The sequence shown here is derived from an EMBL/GenBank/DDBJ whole genome shotgun (WGS) entry which is preliminary data.</text>
</comment>
<protein>
    <submittedName>
        <fullName evidence="4">EAL domain-containing protein</fullName>
    </submittedName>
</protein>
<dbReference type="SUPFAM" id="SSF55781">
    <property type="entry name" value="GAF domain-like"/>
    <property type="match status" value="2"/>
</dbReference>
<feature type="transmembrane region" description="Helical" evidence="1">
    <location>
        <begin position="118"/>
        <end position="136"/>
    </location>
</feature>
<feature type="transmembrane region" description="Helical" evidence="1">
    <location>
        <begin position="297"/>
        <end position="317"/>
    </location>
</feature>
<dbReference type="InterPro" id="IPR035919">
    <property type="entry name" value="EAL_sf"/>
</dbReference>
<feature type="transmembrane region" description="Helical" evidence="1">
    <location>
        <begin position="209"/>
        <end position="233"/>
    </location>
</feature>
<dbReference type="Pfam" id="PF13185">
    <property type="entry name" value="GAF_2"/>
    <property type="match status" value="1"/>
</dbReference>
<dbReference type="NCBIfam" id="TIGR00254">
    <property type="entry name" value="GGDEF"/>
    <property type="match status" value="1"/>
</dbReference>
<dbReference type="Gene3D" id="3.30.450.40">
    <property type="match status" value="2"/>
</dbReference>
<keyword evidence="1" id="KW-0472">Membrane</keyword>
<feature type="transmembrane region" description="Helical" evidence="1">
    <location>
        <begin position="329"/>
        <end position="349"/>
    </location>
</feature>
<feature type="transmembrane region" description="Helical" evidence="1">
    <location>
        <begin position="175"/>
        <end position="197"/>
    </location>
</feature>
<organism evidence="4">
    <name type="scientific">Acidithiobacillus ferrianus</name>
    <dbReference type="NCBI Taxonomy" id="2678518"/>
    <lineage>
        <taxon>Bacteria</taxon>
        <taxon>Pseudomonadati</taxon>
        <taxon>Pseudomonadota</taxon>
        <taxon>Acidithiobacillia</taxon>
        <taxon>Acidithiobacillales</taxon>
        <taxon>Acidithiobacillaceae</taxon>
        <taxon>Acidithiobacillus</taxon>
    </lineage>
</organism>
<feature type="domain" description="EAL" evidence="2">
    <location>
        <begin position="1114"/>
        <end position="1365"/>
    </location>
</feature>
<sequence length="1477" mass="163824">MKRASRSAAEMCFSRNADRVQEGSCHCMTSSFMGTGLCPDERSGVLSLGLGTAPSAPRRRPRMVRLHALRDNAVAVAACLLLTRMAWWLISDASRAFYLSAWATSGLVVFLLLRRGKVLLPGLLLGEFLSGLMLGVVPREAILLSIGVVLSAWFSVRMMRRLYPAWEGIEQVGDLFAFIALPCVVNALLVGFWSVLIQRPDAMLSWPGLLSAASNGLSVVFGVVIFSTNLLLWPKSWRWRDQIPVDPVFWLFALASTAVVTAIFWLSYPAFSGDIELTGLLLLPAFWSMTRFPLSDVYRLVLLQFLIAIAGTARGLGPYAGAIHIDPESLLQLVGVGMVMVGLFAGAMITESVKGRDVLRQGNRWLERQVQERTTALRQSHREVLARERFFQALSEVNRLFSGSVEEPEAFVLEAFCQTLQAQLKLPLVWVVETSPESDWATLRAVAGPLAEAFRGVPIPVHEDRASSGVPLPTDRAIPVSPVVDRDKAAWAVWRAFAARYALGGSVQVAFSWPDGRSGRIALQRDRGAEFPRQTMQLMAGLSGDLQDFLRRQEAGRILERTRTLQRALLLAGEVALTTEEMGVLFQRSCQQLIDSGLFIAAWIARPGADGCMDALASAGWSASNALKRRWPVSADVPEGQTVGARAWRSGDLVVQQDYLSDPLVQLWREQALEYGWRAAAAVPIVHQGEQWAILAVIGGQPMMFSEEICELLRQISRLIGHGMDELFLKKSLAEEKESLAQLSAQDATMRRYQAAVVQLQRYLLDRRGSAAIFPVILQILVEETEATAAYIVLPDPVAPILRETYLKAATPEIAHALLELADTQNVLGWPSEQTLLGEILHRDRGCEGPLVRDTLPPYHPIFDAYPGLQDQLAAKMLWPIFTHEGGHPEAILGIMSARAGHFTTAVQQLYSQVANSIGLALRQERYQQEIEQAQEKLQQVAFYDPLTGLPNRRLLEAQLEQAMARHQRQGGFLAICMLDLDDFKPINDRFGHEAGDEVLAALGQRLPEVLRCNDMVGRFGGDEFVILLESVQNQEDLYQILYKIESVITSPLMLRNGTNVRVGVSMGVSIFPGAKTTATPDGLLRDADQALYESKRSKADRSAYWVLHETAAAMSRSPLAQRLLANGRLHVLYQPVWDNQAMAVVGMEALARLRADNGRMLAPREFLPQLRGADLCHLTQHMLAQALEDLKILDGPGRELWVSVNIDPQSLNKSCIRQIRQIILQSGVNPARIMLEILEGSDFLERNAALELLQQLKALGVRLALDDVGSAYASLLRLKDLPVDEIKLDQGFVRMLAQRPEDLHFVLAVRDLAQGLGVDLVVEGVENEAVLDAMITLDIPLLQGRGIARPMPVARLQRWLQKRYVQHPHPSTLLGVYAAQMANHSVLSKMVRQNPHLLDSMTLGNAQACPIHGHLRRLGRAEGNALDQWHHAYHQAMGTLVEQLDRDSGRADWTVLEETETAFLQSLRDAWQGHLR</sequence>
<dbReference type="PANTHER" id="PTHR44757">
    <property type="entry name" value="DIGUANYLATE CYCLASE DGCP"/>
    <property type="match status" value="1"/>
</dbReference>
<feature type="transmembrane region" description="Helical" evidence="1">
    <location>
        <begin position="96"/>
        <end position="113"/>
    </location>
</feature>
<dbReference type="CDD" id="cd01948">
    <property type="entry name" value="EAL"/>
    <property type="match status" value="1"/>
</dbReference>
<evidence type="ECO:0000313" key="4">
    <source>
        <dbReference type="EMBL" id="NDU41581.1"/>
    </source>
</evidence>
<feature type="domain" description="GGDEF" evidence="3">
    <location>
        <begin position="972"/>
        <end position="1110"/>
    </location>
</feature>
<dbReference type="FunFam" id="3.30.70.270:FF:000001">
    <property type="entry name" value="Diguanylate cyclase domain protein"/>
    <property type="match status" value="1"/>
</dbReference>
<proteinExistence type="predicted"/>
<keyword evidence="1" id="KW-0812">Transmembrane</keyword>
<feature type="transmembrane region" description="Helical" evidence="1">
    <location>
        <begin position="245"/>
        <end position="268"/>
    </location>
</feature>
<dbReference type="Pfam" id="PF00563">
    <property type="entry name" value="EAL"/>
    <property type="match status" value="1"/>
</dbReference>
<gene>
    <name evidence="4" type="ORF">GL267_02645</name>
</gene>
<dbReference type="GO" id="GO:0003824">
    <property type="term" value="F:catalytic activity"/>
    <property type="evidence" value="ECO:0007669"/>
    <property type="project" value="UniProtKB-ARBA"/>
</dbReference>
<dbReference type="Gene3D" id="3.20.20.450">
    <property type="entry name" value="EAL domain"/>
    <property type="match status" value="1"/>
</dbReference>
<dbReference type="PROSITE" id="PS50887">
    <property type="entry name" value="GGDEF"/>
    <property type="match status" value="1"/>
</dbReference>
<feature type="transmembrane region" description="Helical" evidence="1">
    <location>
        <begin position="68"/>
        <end position="90"/>
    </location>
</feature>
<name>A0A845U6X7_9PROT</name>
<dbReference type="InterPro" id="IPR029016">
    <property type="entry name" value="GAF-like_dom_sf"/>
</dbReference>
<dbReference type="InterPro" id="IPR000160">
    <property type="entry name" value="GGDEF_dom"/>
</dbReference>